<protein>
    <submittedName>
        <fullName evidence="1">Uncharacterized protein</fullName>
    </submittedName>
</protein>
<gene>
    <name evidence="1" type="ORF">FISHEDRAFT_69714</name>
</gene>
<evidence type="ECO:0000313" key="1">
    <source>
        <dbReference type="EMBL" id="KIY52590.1"/>
    </source>
</evidence>
<name>A0A0D7AL33_9AGAR</name>
<dbReference type="Proteomes" id="UP000054144">
    <property type="component" value="Unassembled WGS sequence"/>
</dbReference>
<proteinExistence type="predicted"/>
<sequence length="50" mass="5543">MPSRPSETKCKYVHSVKSNTSSILQARHTKAAYNGYIAQGRKFLANLMAS</sequence>
<dbReference type="EMBL" id="KN881638">
    <property type="protein sequence ID" value="KIY52590.1"/>
    <property type="molecule type" value="Genomic_DNA"/>
</dbReference>
<reference evidence="1 2" key="1">
    <citation type="journal article" date="2015" name="Fungal Genet. Biol.">
        <title>Evolution of novel wood decay mechanisms in Agaricales revealed by the genome sequences of Fistulina hepatica and Cylindrobasidium torrendii.</title>
        <authorList>
            <person name="Floudas D."/>
            <person name="Held B.W."/>
            <person name="Riley R."/>
            <person name="Nagy L.G."/>
            <person name="Koehler G."/>
            <person name="Ransdell A.S."/>
            <person name="Younus H."/>
            <person name="Chow J."/>
            <person name="Chiniquy J."/>
            <person name="Lipzen A."/>
            <person name="Tritt A."/>
            <person name="Sun H."/>
            <person name="Haridas S."/>
            <person name="LaButti K."/>
            <person name="Ohm R.A."/>
            <person name="Kues U."/>
            <person name="Blanchette R.A."/>
            <person name="Grigoriev I.V."/>
            <person name="Minto R.E."/>
            <person name="Hibbett D.S."/>
        </authorList>
    </citation>
    <scope>NUCLEOTIDE SEQUENCE [LARGE SCALE GENOMIC DNA]</scope>
    <source>
        <strain evidence="1 2">ATCC 64428</strain>
    </source>
</reference>
<organism evidence="1 2">
    <name type="scientific">Fistulina hepatica ATCC 64428</name>
    <dbReference type="NCBI Taxonomy" id="1128425"/>
    <lineage>
        <taxon>Eukaryota</taxon>
        <taxon>Fungi</taxon>
        <taxon>Dikarya</taxon>
        <taxon>Basidiomycota</taxon>
        <taxon>Agaricomycotina</taxon>
        <taxon>Agaricomycetes</taxon>
        <taxon>Agaricomycetidae</taxon>
        <taxon>Agaricales</taxon>
        <taxon>Fistulinaceae</taxon>
        <taxon>Fistulina</taxon>
    </lineage>
</organism>
<keyword evidence="2" id="KW-1185">Reference proteome</keyword>
<accession>A0A0D7AL33</accession>
<evidence type="ECO:0000313" key="2">
    <source>
        <dbReference type="Proteomes" id="UP000054144"/>
    </source>
</evidence>
<dbReference type="AlphaFoldDB" id="A0A0D7AL33"/>